<dbReference type="GO" id="GO:0003677">
    <property type="term" value="F:DNA binding"/>
    <property type="evidence" value="ECO:0007669"/>
    <property type="project" value="InterPro"/>
</dbReference>
<evidence type="ECO:0000313" key="7">
    <source>
        <dbReference type="EMBL" id="CAI8051374.1"/>
    </source>
</evidence>
<keyword evidence="4" id="KW-0804">Transcription</keyword>
<dbReference type="EMBL" id="CASHTH010003924">
    <property type="protein sequence ID" value="CAI8051374.1"/>
    <property type="molecule type" value="Genomic_DNA"/>
</dbReference>
<feature type="chain" id="PRO_5041408405" evidence="6">
    <location>
        <begin position="24"/>
        <end position="90"/>
    </location>
</feature>
<feature type="signal peptide" evidence="6">
    <location>
        <begin position="1"/>
        <end position="23"/>
    </location>
</feature>
<evidence type="ECO:0000256" key="6">
    <source>
        <dbReference type="SAM" id="SignalP"/>
    </source>
</evidence>
<evidence type="ECO:0000256" key="1">
    <source>
        <dbReference type="ARBA" id="ARBA00004604"/>
    </source>
</evidence>
<dbReference type="InterPro" id="IPR009668">
    <property type="entry name" value="RNA_pol-assoc_fac_A49-like"/>
</dbReference>
<dbReference type="GO" id="GO:0005730">
    <property type="term" value="C:nucleolus"/>
    <property type="evidence" value="ECO:0007669"/>
    <property type="project" value="UniProtKB-SubCell"/>
</dbReference>
<keyword evidence="6" id="KW-0732">Signal</keyword>
<gene>
    <name evidence="7" type="ORF">GBAR_LOCUS28138</name>
</gene>
<dbReference type="GO" id="GO:0006351">
    <property type="term" value="P:DNA-templated transcription"/>
    <property type="evidence" value="ECO:0007669"/>
    <property type="project" value="InterPro"/>
</dbReference>
<name>A0AA35TNQ6_GEOBA</name>
<comment type="similarity">
    <text evidence="2">Belongs to the eukaryotic RPA49/POLR1E RNA polymerase subunit family.</text>
</comment>
<evidence type="ECO:0000256" key="3">
    <source>
        <dbReference type="ARBA" id="ARBA00022478"/>
    </source>
</evidence>
<evidence type="ECO:0000256" key="4">
    <source>
        <dbReference type="ARBA" id="ARBA00023163"/>
    </source>
</evidence>
<keyword evidence="3 7" id="KW-0240">DNA-directed RNA polymerase</keyword>
<dbReference type="PANTHER" id="PTHR14440">
    <property type="entry name" value="DNA-DIRECTED RNA POLYMERASE I SUBUNIT RPA49"/>
    <property type="match status" value="1"/>
</dbReference>
<dbReference type="GO" id="GO:0000428">
    <property type="term" value="C:DNA-directed RNA polymerase complex"/>
    <property type="evidence" value="ECO:0007669"/>
    <property type="project" value="UniProtKB-KW"/>
</dbReference>
<evidence type="ECO:0000256" key="2">
    <source>
        <dbReference type="ARBA" id="ARBA00009430"/>
    </source>
</evidence>
<comment type="caution">
    <text evidence="7">The sequence shown here is derived from an EMBL/GenBank/DDBJ whole genome shotgun (WGS) entry which is preliminary data.</text>
</comment>
<keyword evidence="8" id="KW-1185">Reference proteome</keyword>
<sequence>MKDKILLHLLVLTLILDDFSVDCSVLQQDLKLTTKKLMENFKSLGCRVSKLGVKRKSGVEDDTTVDTHSCSAVLRIPLEFPRPRKGRKNK</sequence>
<dbReference type="AlphaFoldDB" id="A0AA35TNQ6"/>
<keyword evidence="5" id="KW-0539">Nucleus</keyword>
<protein>
    <submittedName>
        <fullName evidence="7">DNA-directed RNA polymerase I subunit rpa49</fullName>
    </submittedName>
</protein>
<comment type="subcellular location">
    <subcellularLocation>
        <location evidence="1">Nucleus</location>
        <location evidence="1">Nucleolus</location>
    </subcellularLocation>
</comment>
<reference evidence="7" key="1">
    <citation type="submission" date="2023-03" db="EMBL/GenBank/DDBJ databases">
        <authorList>
            <person name="Steffen K."/>
            <person name="Cardenas P."/>
        </authorList>
    </citation>
    <scope>NUCLEOTIDE SEQUENCE</scope>
</reference>
<dbReference type="Proteomes" id="UP001174909">
    <property type="component" value="Unassembled WGS sequence"/>
</dbReference>
<evidence type="ECO:0000256" key="5">
    <source>
        <dbReference type="ARBA" id="ARBA00023242"/>
    </source>
</evidence>
<evidence type="ECO:0000313" key="8">
    <source>
        <dbReference type="Proteomes" id="UP001174909"/>
    </source>
</evidence>
<accession>A0AA35TNQ6</accession>
<proteinExistence type="inferred from homology"/>
<dbReference type="Pfam" id="PF06870">
    <property type="entry name" value="RNA_pol_I_A49"/>
    <property type="match status" value="1"/>
</dbReference>
<organism evidence="7 8">
    <name type="scientific">Geodia barretti</name>
    <name type="common">Barrett's horny sponge</name>
    <dbReference type="NCBI Taxonomy" id="519541"/>
    <lineage>
        <taxon>Eukaryota</taxon>
        <taxon>Metazoa</taxon>
        <taxon>Porifera</taxon>
        <taxon>Demospongiae</taxon>
        <taxon>Heteroscleromorpha</taxon>
        <taxon>Tetractinellida</taxon>
        <taxon>Astrophorina</taxon>
        <taxon>Geodiidae</taxon>
        <taxon>Geodia</taxon>
    </lineage>
</organism>